<evidence type="ECO:0000313" key="3">
    <source>
        <dbReference type="EMBL" id="MFD1833522.1"/>
    </source>
</evidence>
<reference evidence="4" key="1">
    <citation type="journal article" date="2019" name="Int. J. Syst. Evol. Microbiol.">
        <title>The Global Catalogue of Microorganisms (GCM) 10K type strain sequencing project: providing services to taxonomists for standard genome sequencing and annotation.</title>
        <authorList>
            <consortium name="The Broad Institute Genomics Platform"/>
            <consortium name="The Broad Institute Genome Sequencing Center for Infectious Disease"/>
            <person name="Wu L."/>
            <person name="Ma J."/>
        </authorList>
    </citation>
    <scope>NUCLEOTIDE SEQUENCE [LARGE SCALE GENOMIC DNA]</scope>
    <source>
        <strain evidence="4">JCM 11650</strain>
    </source>
</reference>
<keyword evidence="2" id="KW-0812">Transmembrane</keyword>
<protein>
    <recommendedName>
        <fullName evidence="5">Lysyl-tRNA synthetase</fullName>
    </recommendedName>
</protein>
<evidence type="ECO:0000313" key="4">
    <source>
        <dbReference type="Proteomes" id="UP001597280"/>
    </source>
</evidence>
<keyword evidence="2" id="KW-1133">Transmembrane helix</keyword>
<feature type="region of interest" description="Disordered" evidence="1">
    <location>
        <begin position="34"/>
        <end position="69"/>
    </location>
</feature>
<evidence type="ECO:0008006" key="5">
    <source>
        <dbReference type="Google" id="ProtNLM"/>
    </source>
</evidence>
<keyword evidence="2" id="KW-0472">Membrane</keyword>
<dbReference type="RefSeq" id="WP_343903281.1">
    <property type="nucleotide sequence ID" value="NZ_BAAAIS010000001.1"/>
</dbReference>
<proteinExistence type="predicted"/>
<accession>A0ABW4PTA7</accession>
<name>A0ABW4PTA7_9MICO</name>
<dbReference type="EMBL" id="JBHUFL010000001">
    <property type="protein sequence ID" value="MFD1833522.1"/>
    <property type="molecule type" value="Genomic_DNA"/>
</dbReference>
<organism evidence="3 4">
    <name type="scientific">Brachybacterium rhamnosum</name>
    <dbReference type="NCBI Taxonomy" id="173361"/>
    <lineage>
        <taxon>Bacteria</taxon>
        <taxon>Bacillati</taxon>
        <taxon>Actinomycetota</taxon>
        <taxon>Actinomycetes</taxon>
        <taxon>Micrococcales</taxon>
        <taxon>Dermabacteraceae</taxon>
        <taxon>Brachybacterium</taxon>
    </lineage>
</organism>
<keyword evidence="4" id="KW-1185">Reference proteome</keyword>
<sequence length="69" mass="7675">MDSGFWYEAGSLLPPVGVGLVFWFVMRSLLRSDKNERDAEKAAEKEYRLRHGIDDPDAAEGTGTARNSS</sequence>
<feature type="compositionally biased region" description="Basic and acidic residues" evidence="1">
    <location>
        <begin position="34"/>
        <end position="54"/>
    </location>
</feature>
<dbReference type="Proteomes" id="UP001597280">
    <property type="component" value="Unassembled WGS sequence"/>
</dbReference>
<feature type="transmembrane region" description="Helical" evidence="2">
    <location>
        <begin position="12"/>
        <end position="30"/>
    </location>
</feature>
<evidence type="ECO:0000256" key="2">
    <source>
        <dbReference type="SAM" id="Phobius"/>
    </source>
</evidence>
<comment type="caution">
    <text evidence="3">The sequence shown here is derived from an EMBL/GenBank/DDBJ whole genome shotgun (WGS) entry which is preliminary data.</text>
</comment>
<gene>
    <name evidence="3" type="ORF">ACFSDA_00420</name>
</gene>
<evidence type="ECO:0000256" key="1">
    <source>
        <dbReference type="SAM" id="MobiDB-lite"/>
    </source>
</evidence>